<dbReference type="InterPro" id="IPR029063">
    <property type="entry name" value="SAM-dependent_MTases_sf"/>
</dbReference>
<dbReference type="CDD" id="cd02440">
    <property type="entry name" value="AdoMet_MTases"/>
    <property type="match status" value="1"/>
</dbReference>
<dbReference type="InterPro" id="IPR036388">
    <property type="entry name" value="WH-like_DNA-bd_sf"/>
</dbReference>
<dbReference type="InterPro" id="IPR036390">
    <property type="entry name" value="WH_DNA-bd_sf"/>
</dbReference>
<dbReference type="SUPFAM" id="SSF46785">
    <property type="entry name" value="Winged helix' DNA-binding domain"/>
    <property type="match status" value="1"/>
</dbReference>
<dbReference type="PANTHER" id="PTHR43712">
    <property type="entry name" value="PUTATIVE (AFU_ORTHOLOGUE AFUA_4G14580)-RELATED"/>
    <property type="match status" value="1"/>
</dbReference>
<evidence type="ECO:0000313" key="6">
    <source>
        <dbReference type="EMBL" id="MFC3225830.1"/>
    </source>
</evidence>
<dbReference type="Gene3D" id="3.40.50.150">
    <property type="entry name" value="Vaccinia Virus protein VP39"/>
    <property type="match status" value="1"/>
</dbReference>
<dbReference type="InterPro" id="IPR012967">
    <property type="entry name" value="COMT_dimerisation"/>
</dbReference>
<dbReference type="SUPFAM" id="SSF53335">
    <property type="entry name" value="S-adenosyl-L-methionine-dependent methyltransferases"/>
    <property type="match status" value="1"/>
</dbReference>
<keyword evidence="1 6" id="KW-0489">Methyltransferase</keyword>
<dbReference type="Gene3D" id="1.10.10.10">
    <property type="entry name" value="Winged helix-like DNA-binding domain superfamily/Winged helix DNA-binding domain"/>
    <property type="match status" value="1"/>
</dbReference>
<feature type="domain" description="O-methyltransferase dimerisation" evidence="5">
    <location>
        <begin position="13"/>
        <end position="87"/>
    </location>
</feature>
<dbReference type="RefSeq" id="WP_379897565.1">
    <property type="nucleotide sequence ID" value="NZ_JBHRTR010000005.1"/>
</dbReference>
<sequence length="337" mass="35892">MESIRTAEEISTIAFGFMASKALFSALHVGVFDALAKGPMGVDALAKATGIQKRRLTTLLTALVASGLVEKDGSSYSNAPGAQDYLVQDAKAYFGDYLRYQIDRQMFPMMTELVPVLEKGEAAEAPDYEAWMADPNEARLFSESQHSGSLGPGAVLAKMVELEGAKSLLDVGGGTGAFAIMFAKRYPGLATWVLDFANVCEVGKTFVEKAGMSDRVGFIPGNAIESEFPPGQDAILMSYLLGGVPADTIPGLVDKAYASLKPGGMLIVHDFMVEDDRSGPPLAALWALQHMVYTPEGMSLTAGGVRQQILKSGFEEPRIEVLIAGMTKVLIAKKPAA</sequence>
<keyword evidence="7" id="KW-1185">Reference proteome</keyword>
<dbReference type="EMBL" id="JBHRTR010000005">
    <property type="protein sequence ID" value="MFC3225830.1"/>
    <property type="molecule type" value="Genomic_DNA"/>
</dbReference>
<keyword evidence="2" id="KW-0808">Transferase</keyword>
<proteinExistence type="predicted"/>
<gene>
    <name evidence="6" type="ORF">ACFOGJ_01215</name>
</gene>
<feature type="domain" description="O-methyltransferase C-terminal" evidence="4">
    <location>
        <begin position="126"/>
        <end position="314"/>
    </location>
</feature>
<dbReference type="InterPro" id="IPR016461">
    <property type="entry name" value="COMT-like"/>
</dbReference>
<dbReference type="PIRSF" id="PIRSF005739">
    <property type="entry name" value="O-mtase"/>
    <property type="match status" value="1"/>
</dbReference>
<dbReference type="Pfam" id="PF08100">
    <property type="entry name" value="Dimerisation"/>
    <property type="match status" value="1"/>
</dbReference>
<organism evidence="6 7">
    <name type="scientific">Marinibaculum pumilum</name>
    <dbReference type="NCBI Taxonomy" id="1766165"/>
    <lineage>
        <taxon>Bacteria</taxon>
        <taxon>Pseudomonadati</taxon>
        <taxon>Pseudomonadota</taxon>
        <taxon>Alphaproteobacteria</taxon>
        <taxon>Rhodospirillales</taxon>
        <taxon>Rhodospirillaceae</taxon>
        <taxon>Marinibaculum</taxon>
    </lineage>
</organism>
<dbReference type="GO" id="GO:0032259">
    <property type="term" value="P:methylation"/>
    <property type="evidence" value="ECO:0007669"/>
    <property type="project" value="UniProtKB-KW"/>
</dbReference>
<dbReference type="Proteomes" id="UP001595528">
    <property type="component" value="Unassembled WGS sequence"/>
</dbReference>
<dbReference type="InterPro" id="IPR001077">
    <property type="entry name" value="COMT_C"/>
</dbReference>
<dbReference type="GO" id="GO:0008168">
    <property type="term" value="F:methyltransferase activity"/>
    <property type="evidence" value="ECO:0007669"/>
    <property type="project" value="UniProtKB-KW"/>
</dbReference>
<evidence type="ECO:0000313" key="7">
    <source>
        <dbReference type="Proteomes" id="UP001595528"/>
    </source>
</evidence>
<dbReference type="PROSITE" id="PS51683">
    <property type="entry name" value="SAM_OMT_II"/>
    <property type="match status" value="1"/>
</dbReference>
<name>A0ABV7KU80_9PROT</name>
<evidence type="ECO:0000256" key="2">
    <source>
        <dbReference type="ARBA" id="ARBA00022679"/>
    </source>
</evidence>
<keyword evidence="3" id="KW-0949">S-adenosyl-L-methionine</keyword>
<accession>A0ABV7KU80</accession>
<protein>
    <submittedName>
        <fullName evidence="6">Methyltransferase</fullName>
    </submittedName>
</protein>
<dbReference type="Pfam" id="PF00891">
    <property type="entry name" value="Methyltransf_2"/>
    <property type="match status" value="1"/>
</dbReference>
<dbReference type="PANTHER" id="PTHR43712:SF2">
    <property type="entry name" value="O-METHYLTRANSFERASE CICE"/>
    <property type="match status" value="1"/>
</dbReference>
<evidence type="ECO:0000256" key="1">
    <source>
        <dbReference type="ARBA" id="ARBA00022603"/>
    </source>
</evidence>
<evidence type="ECO:0000259" key="5">
    <source>
        <dbReference type="Pfam" id="PF08100"/>
    </source>
</evidence>
<evidence type="ECO:0000259" key="4">
    <source>
        <dbReference type="Pfam" id="PF00891"/>
    </source>
</evidence>
<evidence type="ECO:0000256" key="3">
    <source>
        <dbReference type="ARBA" id="ARBA00022691"/>
    </source>
</evidence>
<comment type="caution">
    <text evidence="6">The sequence shown here is derived from an EMBL/GenBank/DDBJ whole genome shotgun (WGS) entry which is preliminary data.</text>
</comment>
<reference evidence="7" key="1">
    <citation type="journal article" date="2019" name="Int. J. Syst. Evol. Microbiol.">
        <title>The Global Catalogue of Microorganisms (GCM) 10K type strain sequencing project: providing services to taxonomists for standard genome sequencing and annotation.</title>
        <authorList>
            <consortium name="The Broad Institute Genomics Platform"/>
            <consortium name="The Broad Institute Genome Sequencing Center for Infectious Disease"/>
            <person name="Wu L."/>
            <person name="Ma J."/>
        </authorList>
    </citation>
    <scope>NUCLEOTIDE SEQUENCE [LARGE SCALE GENOMIC DNA]</scope>
    <source>
        <strain evidence="7">KCTC 42964</strain>
    </source>
</reference>